<keyword evidence="3" id="KW-1185">Reference proteome</keyword>
<dbReference type="RefSeq" id="WP_157985585.1">
    <property type="nucleotide sequence ID" value="NZ_SGXT01000011.1"/>
</dbReference>
<evidence type="ECO:0000313" key="2">
    <source>
        <dbReference type="EMBL" id="RZT64400.1"/>
    </source>
</evidence>
<proteinExistence type="predicted"/>
<evidence type="ECO:0000259" key="1">
    <source>
        <dbReference type="Pfam" id="PF05168"/>
    </source>
</evidence>
<dbReference type="Pfam" id="PF05168">
    <property type="entry name" value="HEPN"/>
    <property type="match status" value="1"/>
</dbReference>
<sequence>MTWQQGQETVERLITDGELERVAPNPAAAASVLITCEAHVAAARLIREEDPVGAVTLAYDAARKALVAMLLAQGLRPTRRGGHIAVTEAVTAQLDPPVRTGRRVDRIRRLRNANEYPDAETPAASRDDAADAIDVAVEALDTARRVLPHLSPF</sequence>
<protein>
    <submittedName>
        <fullName evidence="2">HEPN domain-containing protein</fullName>
    </submittedName>
</protein>
<dbReference type="Gene3D" id="1.20.120.330">
    <property type="entry name" value="Nucleotidyltransferases domain 2"/>
    <property type="match status" value="1"/>
</dbReference>
<dbReference type="EMBL" id="SGXT01000011">
    <property type="protein sequence ID" value="RZT64400.1"/>
    <property type="molecule type" value="Genomic_DNA"/>
</dbReference>
<feature type="domain" description="HEPN" evidence="1">
    <location>
        <begin position="41"/>
        <end position="144"/>
    </location>
</feature>
<comment type="caution">
    <text evidence="2">The sequence shown here is derived from an EMBL/GenBank/DDBJ whole genome shotgun (WGS) entry which is preliminary data.</text>
</comment>
<dbReference type="OrthoDB" id="3728235at2"/>
<organism evidence="2 3">
    <name type="scientific">Microcella alkaliphila</name>
    <dbReference type="NCBI Taxonomy" id="279828"/>
    <lineage>
        <taxon>Bacteria</taxon>
        <taxon>Bacillati</taxon>
        <taxon>Actinomycetota</taxon>
        <taxon>Actinomycetes</taxon>
        <taxon>Micrococcales</taxon>
        <taxon>Microbacteriaceae</taxon>
        <taxon>Microcella</taxon>
    </lineage>
</organism>
<name>A0A4Q7TVY2_9MICO</name>
<dbReference type="Proteomes" id="UP000292408">
    <property type="component" value="Unassembled WGS sequence"/>
</dbReference>
<reference evidence="2 3" key="1">
    <citation type="journal article" date="2015" name="Stand. Genomic Sci.">
        <title>Genomic Encyclopedia of Bacterial and Archaeal Type Strains, Phase III: the genomes of soil and plant-associated and newly described type strains.</title>
        <authorList>
            <person name="Whitman W.B."/>
            <person name="Woyke T."/>
            <person name="Klenk H.P."/>
            <person name="Zhou Y."/>
            <person name="Lilburn T.G."/>
            <person name="Beck B.J."/>
            <person name="De Vos P."/>
            <person name="Vandamme P."/>
            <person name="Eisen J.A."/>
            <person name="Garrity G."/>
            <person name="Hugenholtz P."/>
            <person name="Kyrpides N.C."/>
        </authorList>
    </citation>
    <scope>NUCLEOTIDE SEQUENCE [LARGE SCALE GENOMIC DNA]</scope>
    <source>
        <strain evidence="2 3">AC4r</strain>
    </source>
</reference>
<accession>A0A4Q7TVY2</accession>
<dbReference type="AlphaFoldDB" id="A0A4Q7TVY2"/>
<dbReference type="InterPro" id="IPR007842">
    <property type="entry name" value="HEPN_dom"/>
</dbReference>
<evidence type="ECO:0000313" key="3">
    <source>
        <dbReference type="Proteomes" id="UP000292408"/>
    </source>
</evidence>
<gene>
    <name evidence="2" type="ORF">EV140_0650</name>
</gene>